<proteinExistence type="predicted"/>
<evidence type="ECO:0000313" key="1">
    <source>
        <dbReference type="EMBL" id="SFL34274.1"/>
    </source>
</evidence>
<dbReference type="RefSeq" id="WP_091948235.1">
    <property type="nucleotide sequence ID" value="NZ_FOSV01000013.1"/>
</dbReference>
<reference evidence="2" key="1">
    <citation type="submission" date="2016-10" db="EMBL/GenBank/DDBJ databases">
        <authorList>
            <person name="Varghese N."/>
            <person name="Submissions S."/>
        </authorList>
    </citation>
    <scope>NUCLEOTIDE SEQUENCE [LARGE SCALE GENOMIC DNA]</scope>
    <source>
        <strain evidence="2">CGMCC 1.6474</strain>
    </source>
</reference>
<gene>
    <name evidence="1" type="ORF">SAMN04488125_11337</name>
</gene>
<evidence type="ECO:0008006" key="3">
    <source>
        <dbReference type="Google" id="ProtNLM"/>
    </source>
</evidence>
<dbReference type="EMBL" id="FOSV01000013">
    <property type="protein sequence ID" value="SFL34274.1"/>
    <property type="molecule type" value="Genomic_DNA"/>
</dbReference>
<dbReference type="Pfam" id="PF09866">
    <property type="entry name" value="DUF2093"/>
    <property type="match status" value="1"/>
</dbReference>
<dbReference type="Proteomes" id="UP000198804">
    <property type="component" value="Unassembled WGS sequence"/>
</dbReference>
<dbReference type="InterPro" id="IPR018661">
    <property type="entry name" value="DUF2093"/>
</dbReference>
<keyword evidence="2" id="KW-1185">Reference proteome</keyword>
<name>A0A1I4GWA0_9HYPH</name>
<organism evidence="1 2">
    <name type="scientific">Methylorubrum salsuginis</name>
    <dbReference type="NCBI Taxonomy" id="414703"/>
    <lineage>
        <taxon>Bacteria</taxon>
        <taxon>Pseudomonadati</taxon>
        <taxon>Pseudomonadota</taxon>
        <taxon>Alphaproteobacteria</taxon>
        <taxon>Hyphomicrobiales</taxon>
        <taxon>Methylobacteriaceae</taxon>
        <taxon>Methylorubrum</taxon>
    </lineage>
</organism>
<accession>A0A1I4GWA0</accession>
<evidence type="ECO:0000313" key="2">
    <source>
        <dbReference type="Proteomes" id="UP000198804"/>
    </source>
</evidence>
<dbReference type="OrthoDB" id="9801906at2"/>
<dbReference type="AlphaFoldDB" id="A0A1I4GWA0"/>
<dbReference type="STRING" id="414703.SAMN04488125_11337"/>
<protein>
    <recommendedName>
        <fullName evidence="3">DUF2093 domain-containing protein</fullName>
    </recommendedName>
</protein>
<sequence>MLGRYDRGSNNGEAKVEYGDGTMRVLKPGSFVRCAVTGEAIDLDALRYWNVDRQEAYATPEAAMQRLKEIGRAP</sequence>